<feature type="region of interest" description="Disordered" evidence="10">
    <location>
        <begin position="1"/>
        <end position="57"/>
    </location>
</feature>
<dbReference type="InterPro" id="IPR018490">
    <property type="entry name" value="cNMP-bd_dom_sf"/>
</dbReference>
<dbReference type="InterPro" id="IPR050866">
    <property type="entry name" value="CNG_cation_channel"/>
</dbReference>
<dbReference type="Pfam" id="PF00520">
    <property type="entry name" value="Ion_trans"/>
    <property type="match status" value="1"/>
</dbReference>
<accession>A0ABR4QT67</accession>
<dbReference type="PROSITE" id="PS50042">
    <property type="entry name" value="CNMP_BINDING_3"/>
    <property type="match status" value="1"/>
</dbReference>
<feature type="coiled-coil region" evidence="9">
    <location>
        <begin position="824"/>
        <end position="889"/>
    </location>
</feature>
<dbReference type="Gene3D" id="1.10.287.70">
    <property type="match status" value="1"/>
</dbReference>
<feature type="transmembrane region" description="Helical" evidence="11">
    <location>
        <begin position="503"/>
        <end position="524"/>
    </location>
</feature>
<dbReference type="Gene3D" id="2.60.120.10">
    <property type="entry name" value="Jelly Rolls"/>
    <property type="match status" value="1"/>
</dbReference>
<proteinExistence type="predicted"/>
<evidence type="ECO:0000256" key="3">
    <source>
        <dbReference type="ARBA" id="ARBA00022692"/>
    </source>
</evidence>
<dbReference type="SUPFAM" id="SSF51206">
    <property type="entry name" value="cAMP-binding domain-like"/>
    <property type="match status" value="1"/>
</dbReference>
<evidence type="ECO:0000256" key="9">
    <source>
        <dbReference type="SAM" id="Coils"/>
    </source>
</evidence>
<dbReference type="PROSITE" id="PS00889">
    <property type="entry name" value="CNMP_BINDING_2"/>
    <property type="match status" value="1"/>
</dbReference>
<evidence type="ECO:0000256" key="8">
    <source>
        <dbReference type="ARBA" id="ARBA00023303"/>
    </source>
</evidence>
<comment type="subcellular location">
    <subcellularLocation>
        <location evidence="1">Membrane</location>
        <topology evidence="1">Multi-pass membrane protein</topology>
    </subcellularLocation>
</comment>
<keyword evidence="8" id="KW-0407">Ion channel</keyword>
<evidence type="ECO:0000256" key="7">
    <source>
        <dbReference type="ARBA" id="ARBA00023286"/>
    </source>
</evidence>
<sequence length="896" mass="102563">MSHSFNRGHRESTAFEMNRNDCSYPPSQASNQPDSNLPEESSSAIHSHQRLSQERLSMSAARPWRKLRNALLITSNALSSGRKERDTYESNDAFLDYFSTQKRSSLTSYYQQPNSSPRSNQFNQKTRNEERFYFEGFNKLSEQQPVMENDKATRNGDPFPSFTTLTQSTPTFTNRGKELEVQTAHVMSNRPQHILETSTKHQSSASIQNVPIQLEEWGGFEENVPSEPRLSAPSLKARFLYHLRSFTLCPPKRSHFPKSCDSCYVNPSENGKSFEQFRSSNFICNPQGRFMFVWLGIVAIATVYNLWTAIMRQAFHEIQKDKAALWIGLDGVADLIYLTDIMVQFRTSYLEKGLVVRDARKIATRYLWSRKFAFDSLALLPFDLFQSVTGIQPLLRFPRFLKCFRAWHWKIMVENRTTFPNTWRVLTLTHILFLGCHWFASIYYILSESTHFQDSWGYPAPTTPELQSLLRKYLQSFYWATLTLTTIGDITAPEATFQYAFTITTYLIGVFVFATIVGQVGNIINNRNAARLSFENLLDNAKSYMSTHHVPQRLRNRVLRWYDYAWERRRLFGENDLNCLGHLPEKLKTELALHVHLETLKKVTIFHECRPEFLHDLVLKMRPYIFTPGDLICRKGEVAREMFIIADGVLEVIGKAGIVLKRLEAGDFFGEIGILCINGGGNKRTADVRAVGYAELFVLSREDVLSALADHPDAHTIIMEHATQRLMESKSREDAQITVNQQPMDIAPSDLTASRGVKRESTLMHRDLHCTALSAPHELALPGPSRPAGRTIPAVRAASTSTVTSPAVSEAHYQTFALKKSVFMKREKDAINALAELNQFVEEAMFLLVNCSERISARDERINELVSENISLKRKLKELNEMRSEFAKDWNLDETA</sequence>
<evidence type="ECO:0000256" key="1">
    <source>
        <dbReference type="ARBA" id="ARBA00004141"/>
    </source>
</evidence>
<keyword evidence="9" id="KW-0175">Coiled coil</keyword>
<keyword evidence="2" id="KW-0813">Transport</keyword>
<dbReference type="InterPro" id="IPR000595">
    <property type="entry name" value="cNMP-bd_dom"/>
</dbReference>
<organism evidence="13 14">
    <name type="scientific">Taenia crassiceps</name>
    <dbReference type="NCBI Taxonomy" id="6207"/>
    <lineage>
        <taxon>Eukaryota</taxon>
        <taxon>Metazoa</taxon>
        <taxon>Spiralia</taxon>
        <taxon>Lophotrochozoa</taxon>
        <taxon>Platyhelminthes</taxon>
        <taxon>Cestoda</taxon>
        <taxon>Eucestoda</taxon>
        <taxon>Cyclophyllidea</taxon>
        <taxon>Taeniidae</taxon>
        <taxon>Taenia</taxon>
    </lineage>
</organism>
<dbReference type="PANTHER" id="PTHR45638:SF7">
    <property type="entry name" value="CYCLIC NUCLEOTIDE-GATED ION CHANNEL-LIKE, ISOFORM E"/>
    <property type="match status" value="1"/>
</dbReference>
<dbReference type="Gene3D" id="1.10.287.630">
    <property type="entry name" value="Helix hairpin bin"/>
    <property type="match status" value="1"/>
</dbReference>
<dbReference type="PANTHER" id="PTHR45638">
    <property type="entry name" value="CYCLIC NUCLEOTIDE-GATED CATION CHANNEL SUBUNIT A"/>
    <property type="match status" value="1"/>
</dbReference>
<dbReference type="SUPFAM" id="SSF81324">
    <property type="entry name" value="Voltage-gated potassium channels"/>
    <property type="match status" value="1"/>
</dbReference>
<dbReference type="PROSITE" id="PS00888">
    <property type="entry name" value="CNMP_BINDING_1"/>
    <property type="match status" value="1"/>
</dbReference>
<dbReference type="Proteomes" id="UP001651158">
    <property type="component" value="Unassembled WGS sequence"/>
</dbReference>
<evidence type="ECO:0000259" key="12">
    <source>
        <dbReference type="PROSITE" id="PS50042"/>
    </source>
</evidence>
<feature type="transmembrane region" description="Helical" evidence="11">
    <location>
        <begin position="425"/>
        <end position="446"/>
    </location>
</feature>
<dbReference type="SMART" id="SM00100">
    <property type="entry name" value="cNMP"/>
    <property type="match status" value="1"/>
</dbReference>
<evidence type="ECO:0000256" key="11">
    <source>
        <dbReference type="SAM" id="Phobius"/>
    </source>
</evidence>
<evidence type="ECO:0000256" key="6">
    <source>
        <dbReference type="ARBA" id="ARBA00023136"/>
    </source>
</evidence>
<evidence type="ECO:0000256" key="2">
    <source>
        <dbReference type="ARBA" id="ARBA00022448"/>
    </source>
</evidence>
<dbReference type="InterPro" id="IPR018488">
    <property type="entry name" value="cNMP-bd_CS"/>
</dbReference>
<keyword evidence="3 11" id="KW-0812">Transmembrane</keyword>
<keyword evidence="6 11" id="KW-0472">Membrane</keyword>
<feature type="domain" description="Cyclic nucleotide-binding" evidence="12">
    <location>
        <begin position="605"/>
        <end position="725"/>
    </location>
</feature>
<keyword evidence="4 11" id="KW-1133">Transmembrane helix</keyword>
<feature type="transmembrane region" description="Helical" evidence="11">
    <location>
        <begin position="290"/>
        <end position="310"/>
    </location>
</feature>
<dbReference type="CDD" id="cd00038">
    <property type="entry name" value="CAP_ED"/>
    <property type="match status" value="1"/>
</dbReference>
<feature type="compositionally biased region" description="Polar residues" evidence="10">
    <location>
        <begin position="25"/>
        <end position="46"/>
    </location>
</feature>
<evidence type="ECO:0000256" key="5">
    <source>
        <dbReference type="ARBA" id="ARBA00023065"/>
    </source>
</evidence>
<dbReference type="InterPro" id="IPR014710">
    <property type="entry name" value="RmlC-like_jellyroll"/>
</dbReference>
<reference evidence="13 14" key="1">
    <citation type="journal article" date="2022" name="Front. Cell. Infect. Microbiol.">
        <title>The Genomes of Two Strains of Taenia crassiceps the Animal Model for the Study of Human Cysticercosis.</title>
        <authorList>
            <person name="Bobes R.J."/>
            <person name="Estrada K."/>
            <person name="Rios-Valencia D.G."/>
            <person name="Calderon-Gallegos A."/>
            <person name="de la Torre P."/>
            <person name="Carrero J.C."/>
            <person name="Sanchez-Flores A."/>
            <person name="Laclette J.P."/>
        </authorList>
    </citation>
    <scope>NUCLEOTIDE SEQUENCE [LARGE SCALE GENOMIC DNA]</scope>
    <source>
        <strain evidence="13">WFUcys</strain>
    </source>
</reference>
<keyword evidence="7" id="KW-1071">Ligand-gated ion channel</keyword>
<keyword evidence="14" id="KW-1185">Reference proteome</keyword>
<evidence type="ECO:0000256" key="10">
    <source>
        <dbReference type="SAM" id="MobiDB-lite"/>
    </source>
</evidence>
<name>A0ABR4QT67_9CEST</name>
<evidence type="ECO:0000313" key="14">
    <source>
        <dbReference type="Proteomes" id="UP001651158"/>
    </source>
</evidence>
<keyword evidence="5" id="KW-0406">Ion transport</keyword>
<evidence type="ECO:0000313" key="13">
    <source>
        <dbReference type="EMBL" id="KAL5112896.1"/>
    </source>
</evidence>
<dbReference type="EMBL" id="JAKROA010000001">
    <property type="protein sequence ID" value="KAL5112896.1"/>
    <property type="molecule type" value="Genomic_DNA"/>
</dbReference>
<protein>
    <submittedName>
        <fullName evidence="13">Cyclic nucleotide-gated channel rod photoreceptor subunit alpha</fullName>
    </submittedName>
</protein>
<dbReference type="Pfam" id="PF00027">
    <property type="entry name" value="cNMP_binding"/>
    <property type="match status" value="1"/>
</dbReference>
<evidence type="ECO:0000256" key="4">
    <source>
        <dbReference type="ARBA" id="ARBA00022989"/>
    </source>
</evidence>
<comment type="caution">
    <text evidence="13">The sequence shown here is derived from an EMBL/GenBank/DDBJ whole genome shotgun (WGS) entry which is preliminary data.</text>
</comment>
<gene>
    <name evidence="13" type="ORF">TcWFU_009219</name>
</gene>
<dbReference type="InterPro" id="IPR005821">
    <property type="entry name" value="Ion_trans_dom"/>
</dbReference>
<feature type="region of interest" description="Disordered" evidence="10">
    <location>
        <begin position="106"/>
        <end position="125"/>
    </location>
</feature>